<feature type="coiled-coil region" evidence="1">
    <location>
        <begin position="129"/>
        <end position="189"/>
    </location>
</feature>
<comment type="caution">
    <text evidence="2">The sequence shown here is derived from an EMBL/GenBank/DDBJ whole genome shotgun (WGS) entry which is preliminary data.</text>
</comment>
<protein>
    <submittedName>
        <fullName evidence="2">Uncharacterized protein</fullName>
    </submittedName>
</protein>
<dbReference type="EMBL" id="BJYT01000009">
    <property type="protein sequence ID" value="GEO10225.1"/>
    <property type="molecule type" value="Genomic_DNA"/>
</dbReference>
<dbReference type="InterPro" id="IPR046880">
    <property type="entry name" value="TPR-S"/>
</dbReference>
<sequence>MSDKKKCFVIMGFGEKTDLATSRILDLDKTYRVIIKRAVEEAGLECIRADDIIHSGVIDKPMYELLFAADIVIADLSTSNANAIYELGVRHALRPCTTIVMAEKQFKFPFDIGHLIIRPYEHLGKGIDAEEAERVREELKKAIQTLLDKQDVDSPVFTFLPNLAMAKLIDKLHERIEEAAIKADENTSELMELFKEARADGNWKGAKRNLKRLLEKRPKDDYILQQLALATYKSKDPDAITALEEAKEILQTLRPQQTADPETLGIWGAIHKRLWELKQDRQYLDEGIWAYEKGFYLKNDYYNGINFAFLLNVRASISTGKEAIADIVIAERVRRKVLNICNDFLQKGIKDDNGKPDKEQIFWVNATIAEALTGIGEKEKAKEALATAVKEAPESWMEGTLNEQLEKLNKLLETGP</sequence>
<dbReference type="InterPro" id="IPR011990">
    <property type="entry name" value="TPR-like_helical_dom_sf"/>
</dbReference>
<keyword evidence="3" id="KW-1185">Reference proteome</keyword>
<gene>
    <name evidence="2" type="ORF">SAE01_27210</name>
</gene>
<evidence type="ECO:0000313" key="2">
    <source>
        <dbReference type="EMBL" id="GEO10225.1"/>
    </source>
</evidence>
<reference evidence="2 3" key="1">
    <citation type="submission" date="2019-07" db="EMBL/GenBank/DDBJ databases">
        <title>Whole genome shotgun sequence of Segetibacter aerophilus NBRC 106135.</title>
        <authorList>
            <person name="Hosoyama A."/>
            <person name="Uohara A."/>
            <person name="Ohji S."/>
            <person name="Ichikawa N."/>
        </authorList>
    </citation>
    <scope>NUCLEOTIDE SEQUENCE [LARGE SCALE GENOMIC DNA]</scope>
    <source>
        <strain evidence="2 3">NBRC 106135</strain>
    </source>
</reference>
<keyword evidence="1" id="KW-0175">Coiled coil</keyword>
<evidence type="ECO:0000256" key="1">
    <source>
        <dbReference type="SAM" id="Coils"/>
    </source>
</evidence>
<dbReference type="AlphaFoldDB" id="A0A512BEB6"/>
<evidence type="ECO:0000313" key="3">
    <source>
        <dbReference type="Proteomes" id="UP000321513"/>
    </source>
</evidence>
<dbReference type="OrthoDB" id="9815193at2"/>
<dbReference type="Pfam" id="PF20308">
    <property type="entry name" value="TPR-S"/>
    <property type="match status" value="1"/>
</dbReference>
<dbReference type="RefSeq" id="WP_147204330.1">
    <property type="nucleotide sequence ID" value="NZ_BJYT01000009.1"/>
</dbReference>
<dbReference type="SUPFAM" id="SSF48452">
    <property type="entry name" value="TPR-like"/>
    <property type="match status" value="1"/>
</dbReference>
<accession>A0A512BEB6</accession>
<dbReference type="Gene3D" id="1.25.40.10">
    <property type="entry name" value="Tetratricopeptide repeat domain"/>
    <property type="match status" value="1"/>
</dbReference>
<organism evidence="2 3">
    <name type="scientific">Segetibacter aerophilus</name>
    <dbReference type="NCBI Taxonomy" id="670293"/>
    <lineage>
        <taxon>Bacteria</taxon>
        <taxon>Pseudomonadati</taxon>
        <taxon>Bacteroidota</taxon>
        <taxon>Chitinophagia</taxon>
        <taxon>Chitinophagales</taxon>
        <taxon>Chitinophagaceae</taxon>
        <taxon>Segetibacter</taxon>
    </lineage>
</organism>
<dbReference type="Proteomes" id="UP000321513">
    <property type="component" value="Unassembled WGS sequence"/>
</dbReference>
<name>A0A512BEB6_9BACT</name>
<proteinExistence type="predicted"/>